<feature type="compositionally biased region" description="Polar residues" evidence="1">
    <location>
        <begin position="1643"/>
        <end position="1666"/>
    </location>
</feature>
<feature type="region of interest" description="Disordered" evidence="1">
    <location>
        <begin position="1643"/>
        <end position="1681"/>
    </location>
</feature>
<dbReference type="Proteomes" id="UP000269410">
    <property type="component" value="Unassembled WGS sequence"/>
</dbReference>
<protein>
    <submittedName>
        <fullName evidence="2">Uncharacterized protein</fullName>
    </submittedName>
</protein>
<reference evidence="2 3" key="1">
    <citation type="submission" date="2018-10" db="EMBL/GenBank/DDBJ databases">
        <title>Thermophilic Lithotrophy and Phototrophy in an Intertidal, Iron-rich, Geothermal Spring.</title>
        <authorList>
            <person name="Ward L.M."/>
            <person name="Idei A."/>
            <person name="Nakagawa M."/>
            <person name="Ueno Y."/>
            <person name="Fischer W."/>
            <person name="Mcglynn S.E."/>
        </authorList>
    </citation>
    <scope>NUCLEOTIDE SEQUENCE [LARGE SCALE GENOMIC DNA]</scope>
    <source>
        <strain evidence="2">J137</strain>
    </source>
</reference>
<feature type="compositionally biased region" description="Basic and acidic residues" evidence="1">
    <location>
        <begin position="1671"/>
        <end position="1681"/>
    </location>
</feature>
<sequence length="1935" mass="217014">MKFSLLVSKFHEFGPIAKLAVFIGFLIAALITTQAIEQILSSRYRPYGFFQSIFANSPNKQTTTLTSSLNKGGQNIGGVFDSGMANLIFEKEKNANINSGFTLTIVNTMDDLSKASSFINVAKSLGKTTVIRFCVNDGSNTNGSNGTPCSKEFAFAGASINENHGIVRFCSQLAQTVGTDSFICTTGPNEASSDYEFKQFGYTSLNLPDIVSKSIQLAKILKGKGIQTSTFSMNVVTEGSPEFTEYTKQLANLDASSIFDYAAINVYDVRQFESFRRYSESNINGNTIKGFFESKGVKILVTETGSLLPDKSAAFETLKKNIELFCTDENVSGVLLFRSSESLFGEGAPFRPYIKDFLGGPDSGGNLRTPQLWNDDQLRELLDSCNVNFLKRESRFFEEPYDISSFLERCTSLNPITNLPNHTSDFCSTIFRSKSGVNDGGALTTEKLIRYRGEKENYIPNLGFGAVLILIWNGDVGKAIDLVRESNRLGYLPIIRFCYLSQPNEPGVGCELTFEIEDQRSFAKICETIYKGTEDVKAQFVCILGPNEPHLEWTSFFNVKNREIGGSINYSTFVEGANKNAEYLQKYRDRMFLAPAIFDVASCKDAPGYLSGSPKIKPELFDYILGNIYSLERLNGGYSQYVEARCTPKLSLKQYVEKNELKFIATEIGPDRPHIKEMKKLYEQDIINYCKDNSIDYFLYFKQVYVTKEEIEEILADQKKEKKEEKVDPYDLGILTIDEILRYSSYCPKDLPLAEFNVNTILYQESKSNKAASVKTERVPQGSVNSTNPSFMKMNCSGDKCTYSGRRTVRINANIKAISSATGNKYFTAVSLPLYNSFVSGEYQVEPLANVSGMAIVNGKNYPIPTLGTFLAQSEIMKYSFVSLTSTITELNINPGMLRENYLMNLQKDKYLKRERQIKNSSVYFGEDFRHVLISPKKVLTDNKFISLRPNKDGLKSDEISAAMFGNEILNYRRYDPLKFDRANFVKEIQGRKIRYYDIPENDVWGPEIVMDDFTGSVRSIDVCWKYARRNLAVDDTDKNIQIFGKPSCNFRPNNVILDAEGKPSRCSLQINPSVQCNVRLGNCNGLSKKAFEACFGFDGMLEGAVYYRTENYLVPDNIEIQGVMDSLYEMYNIINRNLSERGFRLNTGDYIYAAKATVKSSIKDLNRINEIGQSSEPKSLFKSLDPQLSYTKYDPISKSVTSTEEALKYELFENDVPQARARGLYESYKDLEYVIPHLGLGYLFTEMITGYLRDGYLSSVQKPVPQTRITNPFYKVPEICEIDQYLCSVENILAPEISEIFRINPILTCDVYHIQKTFENELAVKNKLKELNLSSNEFFESAIRTIFKFPKQNLRIPCIESIEARSKIGQFEAELCRRGYVIQGLCINKCDPTEVSPGGSVTDSLGYKLSNPSCPVKGGKCRQGPYGNVSHSCKPGVGGSLAFDFIGFQNWELYAPEDGKFYAGDAIDDPRVMKYCIGRTNVTVNELAELNKHKSRSEIERIVANNGGTDSNGNIKNPILYSPGGNLYFQGNSGIKYYFVHIAVSQSQINDLKAQGEIKGGSKIQVKGTPIKIHRNPFGLQVYCMNGPHLHFESSYAGLGKNKKVTDGKKPGDPYRFLVDVLKCPEQLTKCDIDSGPNCSGNKSVASGYQSNPSENAIVSSTESSVCIPEEEKSGDEQDKSNNKCNEFNCGLGSKSNDIFKNSLNCATNTISNNIGRGLSLGRVVDKYGPFWDNEIRGIKGSNTNTSMPFGYRLIVDFYDKYKPPGTPGGRSCADAPPEKVRQSDIGLTPDQLKKITEKDFASWTYKNPEGKQAYDYYRGALDKCGLGNNVRWTKESSSFGSFEGLSRNEGISDENLKSQLRRLVDELVRKDVNYRGIAYLKNVPKEKILAVLVESYKKNVNPFLVMGVWATESWFGQFQEINFKSKEKSCNFF</sequence>
<proteinExistence type="predicted"/>
<gene>
    <name evidence="2" type="ORF">D6810_00010</name>
</gene>
<comment type="caution">
    <text evidence="2">The sequence shown here is derived from an EMBL/GenBank/DDBJ whole genome shotgun (WGS) entry which is preliminary data.</text>
</comment>
<evidence type="ECO:0000313" key="2">
    <source>
        <dbReference type="EMBL" id="RMD77779.1"/>
    </source>
</evidence>
<accession>A0A3M0Z0B1</accession>
<evidence type="ECO:0000313" key="3">
    <source>
        <dbReference type="Proteomes" id="UP000269410"/>
    </source>
</evidence>
<organism evidence="2 3">
    <name type="scientific">Candidatus Dojkabacteria bacterium</name>
    <dbReference type="NCBI Taxonomy" id="2099670"/>
    <lineage>
        <taxon>Bacteria</taxon>
        <taxon>Candidatus Dojkabacteria</taxon>
    </lineage>
</organism>
<dbReference type="EMBL" id="RFKV01000001">
    <property type="protein sequence ID" value="RMD77779.1"/>
    <property type="molecule type" value="Genomic_DNA"/>
</dbReference>
<evidence type="ECO:0000256" key="1">
    <source>
        <dbReference type="SAM" id="MobiDB-lite"/>
    </source>
</evidence>
<name>A0A3M0Z0B1_9BACT</name>